<accession>A0ABW7X1P3</accession>
<dbReference type="PROSITE" id="PS51257">
    <property type="entry name" value="PROKAR_LIPOPROTEIN"/>
    <property type="match status" value="1"/>
</dbReference>
<sequence length="290" mass="31456">MTARRLLIALALAALATACDPYSRGRDNAEILQSTGLTVEQAEYAVFDNLLALSPDPARSYGAEVTRHGCATNASARTVGPPWKLSVGDRFADPSPELVDATESALESMAERGFTAPVDKGLASRRGEYRRDDRGFEIGFEIRDTDGKRYLSVVATTPCAAEKSTGGGPIPPVFDAIRLATRRAVHAFGVADPAALRAVACGKLGESVDFAVPADERERLRRTMAADAETRGAGRVVEIANYRWRGDPILPSAASAEVTVRYQRHPDIHYRAEYRDWSGGEWRLCAFDAI</sequence>
<name>A0ABW7X1P3_9NOCA</name>
<gene>
    <name evidence="2" type="ORF">ACH49W_16690</name>
</gene>
<dbReference type="RefSeq" id="WP_397092930.1">
    <property type="nucleotide sequence ID" value="NZ_JBIRYO010000009.1"/>
</dbReference>
<dbReference type="Proteomes" id="UP001611415">
    <property type="component" value="Unassembled WGS sequence"/>
</dbReference>
<feature type="signal peptide" evidence="1">
    <location>
        <begin position="1"/>
        <end position="18"/>
    </location>
</feature>
<proteinExistence type="predicted"/>
<evidence type="ECO:0000313" key="2">
    <source>
        <dbReference type="EMBL" id="MFI2475015.1"/>
    </source>
</evidence>
<comment type="caution">
    <text evidence="2">The sequence shown here is derived from an EMBL/GenBank/DDBJ whole genome shotgun (WGS) entry which is preliminary data.</text>
</comment>
<dbReference type="EMBL" id="JBIRYO010000009">
    <property type="protein sequence ID" value="MFI2475015.1"/>
    <property type="molecule type" value="Genomic_DNA"/>
</dbReference>
<feature type="chain" id="PRO_5046677426" description="Lipoprotein" evidence="1">
    <location>
        <begin position="19"/>
        <end position="290"/>
    </location>
</feature>
<organism evidence="2 3">
    <name type="scientific">Nocardia xishanensis</name>
    <dbReference type="NCBI Taxonomy" id="238964"/>
    <lineage>
        <taxon>Bacteria</taxon>
        <taxon>Bacillati</taxon>
        <taxon>Actinomycetota</taxon>
        <taxon>Actinomycetes</taxon>
        <taxon>Mycobacteriales</taxon>
        <taxon>Nocardiaceae</taxon>
        <taxon>Nocardia</taxon>
    </lineage>
</organism>
<protein>
    <recommendedName>
        <fullName evidence="4">Lipoprotein</fullName>
    </recommendedName>
</protein>
<keyword evidence="3" id="KW-1185">Reference proteome</keyword>
<evidence type="ECO:0000313" key="3">
    <source>
        <dbReference type="Proteomes" id="UP001611415"/>
    </source>
</evidence>
<keyword evidence="1" id="KW-0732">Signal</keyword>
<evidence type="ECO:0008006" key="4">
    <source>
        <dbReference type="Google" id="ProtNLM"/>
    </source>
</evidence>
<evidence type="ECO:0000256" key="1">
    <source>
        <dbReference type="SAM" id="SignalP"/>
    </source>
</evidence>
<reference evidence="2 3" key="1">
    <citation type="submission" date="2024-10" db="EMBL/GenBank/DDBJ databases">
        <title>The Natural Products Discovery Center: Release of the First 8490 Sequenced Strains for Exploring Actinobacteria Biosynthetic Diversity.</title>
        <authorList>
            <person name="Kalkreuter E."/>
            <person name="Kautsar S.A."/>
            <person name="Yang D."/>
            <person name="Bader C.D."/>
            <person name="Teijaro C.N."/>
            <person name="Fluegel L."/>
            <person name="Davis C.M."/>
            <person name="Simpson J.R."/>
            <person name="Lauterbach L."/>
            <person name="Steele A.D."/>
            <person name="Gui C."/>
            <person name="Meng S."/>
            <person name="Li G."/>
            <person name="Viehrig K."/>
            <person name="Ye F."/>
            <person name="Su P."/>
            <person name="Kiefer A.F."/>
            <person name="Nichols A."/>
            <person name="Cepeda A.J."/>
            <person name="Yan W."/>
            <person name="Fan B."/>
            <person name="Jiang Y."/>
            <person name="Adhikari A."/>
            <person name="Zheng C.-J."/>
            <person name="Schuster L."/>
            <person name="Cowan T.M."/>
            <person name="Smanski M.J."/>
            <person name="Chevrette M.G."/>
            <person name="De Carvalho L.P.S."/>
            <person name="Shen B."/>
        </authorList>
    </citation>
    <scope>NUCLEOTIDE SEQUENCE [LARGE SCALE GENOMIC DNA]</scope>
    <source>
        <strain evidence="2 3">NPDC019275</strain>
    </source>
</reference>